<dbReference type="AlphaFoldDB" id="A0A926IQR2"/>
<evidence type="ECO:0000256" key="5">
    <source>
        <dbReference type="ARBA" id="ARBA00022777"/>
    </source>
</evidence>
<dbReference type="PANTHER" id="PTHR43711:SF31">
    <property type="entry name" value="HISTIDINE KINASE"/>
    <property type="match status" value="1"/>
</dbReference>
<sequence length="527" mass="60144">MTIGSNTLLWIIALLTVIIVALSLVLWSQYKKTRHSQKEMDRGQMLNDQLLDIYFLDTLVMDKFGNIQQMNQACLKELNLNGDMIKGKSAFDVIDILVDKQSILPDLIRDLDSGKQQIDLPQNCVICNLQSNMIFMVQGTLIGTYKENRLNNVVFLFRNIESELTQEYILNMALSRTKIFPWFYDMKLDHMIIDSRWFSHLGIDEGNGTLSSEEFGALVHPDDRDEILNALAKQLQGELNKDTFTYRLKRADGTWEWFEVQSVYLGRVADIPYRIVGVCQSIHEHKVTEQKLIDARNKAEESDKLKSAFLANMSHEIRTPLNAIVGFSTLLSSVYSELTIEEINEYTAMIEKNSQLLMFLISDVLDLSKIESNTMEFHLQPFSLNTLMLEISQTQRLNMDEEVKLVMDIPDDDTILTADSMRLGQVMNNLINNAIKFTSKGSVCFGYKLTDDDRVQLFVEDTGVGMPEEMIEHIFERFFKGDSFVQGTGLGLAICKIIVEHFEGKIEVVSKVGEGSRFMVSLPLKNS</sequence>
<accession>A0A926IQR2</accession>
<protein>
    <recommendedName>
        <fullName evidence="2">histidine kinase</fullName>
        <ecNumber evidence="2">2.7.13.3</ecNumber>
    </recommendedName>
</protein>
<dbReference type="SUPFAM" id="SSF47384">
    <property type="entry name" value="Homodimeric domain of signal transducing histidine kinase"/>
    <property type="match status" value="1"/>
</dbReference>
<dbReference type="Pfam" id="PF08447">
    <property type="entry name" value="PAS_3"/>
    <property type="match status" value="1"/>
</dbReference>
<dbReference type="EMBL" id="JACRTF010000001">
    <property type="protein sequence ID" value="MBC8594599.1"/>
    <property type="molecule type" value="Genomic_DNA"/>
</dbReference>
<dbReference type="SMART" id="SM00388">
    <property type="entry name" value="HisKA"/>
    <property type="match status" value="1"/>
</dbReference>
<dbReference type="PROSITE" id="PS50109">
    <property type="entry name" value="HIS_KIN"/>
    <property type="match status" value="1"/>
</dbReference>
<dbReference type="InterPro" id="IPR036890">
    <property type="entry name" value="HATPase_C_sf"/>
</dbReference>
<dbReference type="Pfam" id="PF00512">
    <property type="entry name" value="HisKA"/>
    <property type="match status" value="1"/>
</dbReference>
<evidence type="ECO:0000313" key="9">
    <source>
        <dbReference type="EMBL" id="MBC8594599.1"/>
    </source>
</evidence>
<dbReference type="PANTHER" id="PTHR43711">
    <property type="entry name" value="TWO-COMPONENT HISTIDINE KINASE"/>
    <property type="match status" value="1"/>
</dbReference>
<dbReference type="InterPro" id="IPR003594">
    <property type="entry name" value="HATPase_dom"/>
</dbReference>
<gene>
    <name evidence="9" type="ORF">H8744_15415</name>
</gene>
<keyword evidence="4" id="KW-0808">Transferase</keyword>
<keyword evidence="7" id="KW-0472">Membrane</keyword>
<reference evidence="9" key="1">
    <citation type="submission" date="2020-08" db="EMBL/GenBank/DDBJ databases">
        <title>Genome public.</title>
        <authorList>
            <person name="Liu C."/>
            <person name="Sun Q."/>
        </authorList>
    </citation>
    <scope>NUCLEOTIDE SEQUENCE</scope>
    <source>
        <strain evidence="9">N12</strain>
    </source>
</reference>
<dbReference type="InterPro" id="IPR000014">
    <property type="entry name" value="PAS"/>
</dbReference>
<dbReference type="FunFam" id="3.30.565.10:FF:000006">
    <property type="entry name" value="Sensor histidine kinase WalK"/>
    <property type="match status" value="1"/>
</dbReference>
<dbReference type="SMART" id="SM00387">
    <property type="entry name" value="HATPase_c"/>
    <property type="match status" value="1"/>
</dbReference>
<evidence type="ECO:0000256" key="2">
    <source>
        <dbReference type="ARBA" id="ARBA00012438"/>
    </source>
</evidence>
<evidence type="ECO:0000256" key="4">
    <source>
        <dbReference type="ARBA" id="ARBA00022679"/>
    </source>
</evidence>
<evidence type="ECO:0000256" key="6">
    <source>
        <dbReference type="ARBA" id="ARBA00023012"/>
    </source>
</evidence>
<feature type="transmembrane region" description="Helical" evidence="7">
    <location>
        <begin position="7"/>
        <end position="27"/>
    </location>
</feature>
<keyword evidence="3" id="KW-0597">Phosphoprotein</keyword>
<dbReference type="InterPro" id="IPR004358">
    <property type="entry name" value="Sig_transdc_His_kin-like_C"/>
</dbReference>
<dbReference type="NCBIfam" id="TIGR00229">
    <property type="entry name" value="sensory_box"/>
    <property type="match status" value="1"/>
</dbReference>
<evidence type="ECO:0000259" key="8">
    <source>
        <dbReference type="PROSITE" id="PS50109"/>
    </source>
</evidence>
<dbReference type="Proteomes" id="UP000651085">
    <property type="component" value="Unassembled WGS sequence"/>
</dbReference>
<keyword evidence="7" id="KW-0812">Transmembrane</keyword>
<evidence type="ECO:0000256" key="1">
    <source>
        <dbReference type="ARBA" id="ARBA00000085"/>
    </source>
</evidence>
<keyword evidence="5 9" id="KW-0418">Kinase</keyword>
<dbReference type="InterPro" id="IPR050736">
    <property type="entry name" value="Sensor_HK_Regulatory"/>
</dbReference>
<name>A0A926IQR2_9BACT</name>
<dbReference type="InterPro" id="IPR035965">
    <property type="entry name" value="PAS-like_dom_sf"/>
</dbReference>
<keyword evidence="6" id="KW-0902">Two-component regulatory system</keyword>
<dbReference type="InterPro" id="IPR005467">
    <property type="entry name" value="His_kinase_dom"/>
</dbReference>
<dbReference type="SUPFAM" id="SSF55874">
    <property type="entry name" value="ATPase domain of HSP90 chaperone/DNA topoisomerase II/histidine kinase"/>
    <property type="match status" value="1"/>
</dbReference>
<dbReference type="Gene3D" id="3.30.565.10">
    <property type="entry name" value="Histidine kinase-like ATPase, C-terminal domain"/>
    <property type="match status" value="1"/>
</dbReference>
<dbReference type="SUPFAM" id="SSF55785">
    <property type="entry name" value="PYP-like sensor domain (PAS domain)"/>
    <property type="match status" value="1"/>
</dbReference>
<comment type="catalytic activity">
    <reaction evidence="1">
        <text>ATP + protein L-histidine = ADP + protein N-phospho-L-histidine.</text>
        <dbReference type="EC" id="2.7.13.3"/>
    </reaction>
</comment>
<dbReference type="Gene3D" id="3.30.450.20">
    <property type="entry name" value="PAS domain"/>
    <property type="match status" value="1"/>
</dbReference>
<organism evidence="9 10">
    <name type="scientific">Jilunia laotingensis</name>
    <dbReference type="NCBI Taxonomy" id="2763675"/>
    <lineage>
        <taxon>Bacteria</taxon>
        <taxon>Pseudomonadati</taxon>
        <taxon>Bacteroidota</taxon>
        <taxon>Bacteroidia</taxon>
        <taxon>Bacteroidales</taxon>
        <taxon>Bacteroidaceae</taxon>
        <taxon>Jilunia</taxon>
    </lineage>
</organism>
<proteinExistence type="predicted"/>
<dbReference type="PRINTS" id="PR00344">
    <property type="entry name" value="BCTRLSENSOR"/>
</dbReference>
<evidence type="ECO:0000256" key="3">
    <source>
        <dbReference type="ARBA" id="ARBA00022553"/>
    </source>
</evidence>
<dbReference type="InterPro" id="IPR036097">
    <property type="entry name" value="HisK_dim/P_sf"/>
</dbReference>
<evidence type="ECO:0000313" key="10">
    <source>
        <dbReference type="Proteomes" id="UP000651085"/>
    </source>
</evidence>
<keyword evidence="10" id="KW-1185">Reference proteome</keyword>
<keyword evidence="7" id="KW-1133">Transmembrane helix</keyword>
<dbReference type="InterPro" id="IPR013655">
    <property type="entry name" value="PAS_fold_3"/>
</dbReference>
<comment type="caution">
    <text evidence="9">The sequence shown here is derived from an EMBL/GenBank/DDBJ whole genome shotgun (WGS) entry which is preliminary data.</text>
</comment>
<dbReference type="CDD" id="cd00130">
    <property type="entry name" value="PAS"/>
    <property type="match status" value="1"/>
</dbReference>
<feature type="domain" description="Histidine kinase" evidence="8">
    <location>
        <begin position="312"/>
        <end position="526"/>
    </location>
</feature>
<dbReference type="Pfam" id="PF02518">
    <property type="entry name" value="HATPase_c"/>
    <property type="match status" value="1"/>
</dbReference>
<dbReference type="GO" id="GO:0000155">
    <property type="term" value="F:phosphorelay sensor kinase activity"/>
    <property type="evidence" value="ECO:0007669"/>
    <property type="project" value="InterPro"/>
</dbReference>
<dbReference type="Gene3D" id="1.10.287.130">
    <property type="match status" value="1"/>
</dbReference>
<dbReference type="CDD" id="cd00082">
    <property type="entry name" value="HisKA"/>
    <property type="match status" value="1"/>
</dbReference>
<evidence type="ECO:0000256" key="7">
    <source>
        <dbReference type="SAM" id="Phobius"/>
    </source>
</evidence>
<dbReference type="InterPro" id="IPR003661">
    <property type="entry name" value="HisK_dim/P_dom"/>
</dbReference>
<dbReference type="EC" id="2.7.13.3" evidence="2"/>